<sequence>MFSPTVPTRSPSKEDEKDYSLVQRDSLEDELSEEIDENEFAIEEERDVAQLVQGNGLDSRTPSLPLFTLVRISTFHFGYHFFNFLIGAVIMPDQIRQIVGDESKGTAMSIVTLVAGIFTLFFAIAYGALNDRNSYQISPRHGKRRPSIVLGTGVMCLSLFFLWSDHSLGFYSVAYLLLTFGVIVATTPFQALIAEVTPRDQKVELAMALDTLPNSADAARDFSLWHSSSVVPSIVAVPIAGTVRDILQSVGDNAGIKCLDMEEERTTTAGLNSPITISDSPVCQKHELDDPFRRLRVSKGKERANERAASTAPTAPARIAPAVPSRPRRIIKDEPSDDDHNFLPTFDDSDDDFEITRISPGKRKRPSEAGTNTPVVDLITPSPGSKPKSNNSRLPSPPKRLQFLAGGRSRTHVNKKSKLERSVSSNLPRPQPRPQSTRQPTSPNLPQRTSPRMAQRNLLSTPTHTDEDLPRFDDIPTNPIEADEEFARRLQAEEYQVYQSENPLQSIQSMLSQQPPQPGGSSSRSRRLIQSRIVAPGLPVSRHSARYSRRGYEHDDEDYIPPPDRHEEFVYDQHDDFQRDYDRAYQVYNSGYDLAADLAGDISLAQNLGNYGFIPDTYEGLLALSERIGDAKPKGISVQFMSQLPSRKYVGGSLVGEDARCAICLTAYEDGNDVKTVPCGHQFHDEVSSILSISFRADDQARFLILVCGFLVEQEWYLPSVSLIGDPL</sequence>
<feature type="transmembrane region" description="Helical" evidence="2">
    <location>
        <begin position="170"/>
        <end position="193"/>
    </location>
</feature>
<dbReference type="GeneID" id="42005894"/>
<evidence type="ECO:0000256" key="1">
    <source>
        <dbReference type="SAM" id="MobiDB-lite"/>
    </source>
</evidence>
<dbReference type="Pfam" id="PF17123">
    <property type="entry name" value="zf-RING_11"/>
    <property type="match status" value="1"/>
</dbReference>
<organism evidence="4 5">
    <name type="scientific">Synchytrium microbalum</name>
    <dbReference type="NCBI Taxonomy" id="1806994"/>
    <lineage>
        <taxon>Eukaryota</taxon>
        <taxon>Fungi</taxon>
        <taxon>Fungi incertae sedis</taxon>
        <taxon>Chytridiomycota</taxon>
        <taxon>Chytridiomycota incertae sedis</taxon>
        <taxon>Chytridiomycetes</taxon>
        <taxon>Synchytriales</taxon>
        <taxon>Synchytriaceae</taxon>
        <taxon>Synchytrium</taxon>
    </lineage>
</organism>
<accession>A0A507BYD0</accession>
<dbReference type="InterPro" id="IPR036259">
    <property type="entry name" value="MFS_trans_sf"/>
</dbReference>
<dbReference type="STRING" id="1806994.A0A507BYD0"/>
<reference evidence="4 5" key="1">
    <citation type="journal article" date="2019" name="Sci. Rep.">
        <title>Comparative genomics of chytrid fungi reveal insights into the obligate biotrophic and pathogenic lifestyle of Synchytrium endobioticum.</title>
        <authorList>
            <person name="van de Vossenberg B.T.L.H."/>
            <person name="Warris S."/>
            <person name="Nguyen H.D.T."/>
            <person name="van Gent-Pelzer M.P.E."/>
            <person name="Joly D.L."/>
            <person name="van de Geest H.C."/>
            <person name="Bonants P.J.M."/>
            <person name="Smith D.S."/>
            <person name="Levesque C.A."/>
            <person name="van der Lee T.A.J."/>
        </authorList>
    </citation>
    <scope>NUCLEOTIDE SEQUENCE [LARGE SCALE GENOMIC DNA]</scope>
    <source>
        <strain evidence="4 5">JEL517</strain>
    </source>
</reference>
<dbReference type="PANTHER" id="PTHR23528">
    <property type="match status" value="1"/>
</dbReference>
<dbReference type="PANTHER" id="PTHR23528:SF1">
    <property type="entry name" value="MAJOR FACILITATOR SUPERFAMILY (MFS) PROFILE DOMAIN-CONTAINING PROTEIN"/>
    <property type="match status" value="1"/>
</dbReference>
<name>A0A507BYD0_9FUNG</name>
<dbReference type="Proteomes" id="UP000319731">
    <property type="component" value="Unassembled WGS sequence"/>
</dbReference>
<feature type="compositionally biased region" description="Low complexity" evidence="1">
    <location>
        <begin position="381"/>
        <end position="392"/>
    </location>
</feature>
<dbReference type="AlphaFoldDB" id="A0A507BYD0"/>
<feature type="domain" description="RING-type" evidence="3">
    <location>
        <begin position="661"/>
        <end position="685"/>
    </location>
</feature>
<protein>
    <recommendedName>
        <fullName evidence="3">RING-type domain-containing protein</fullName>
    </recommendedName>
</protein>
<feature type="compositionally biased region" description="Basic residues" evidence="1">
    <location>
        <begin position="409"/>
        <end position="418"/>
    </location>
</feature>
<dbReference type="InterPro" id="IPR013083">
    <property type="entry name" value="Znf_RING/FYVE/PHD"/>
</dbReference>
<feature type="compositionally biased region" description="Low complexity" evidence="1">
    <location>
        <begin position="307"/>
        <end position="323"/>
    </location>
</feature>
<feature type="transmembrane region" description="Helical" evidence="2">
    <location>
        <begin position="147"/>
        <end position="164"/>
    </location>
</feature>
<feature type="region of interest" description="Disordered" evidence="1">
    <location>
        <begin position="297"/>
        <end position="453"/>
    </location>
</feature>
<evidence type="ECO:0000259" key="3">
    <source>
        <dbReference type="Pfam" id="PF17123"/>
    </source>
</evidence>
<proteinExistence type="predicted"/>
<comment type="caution">
    <text evidence="4">The sequence shown here is derived from an EMBL/GenBank/DDBJ whole genome shotgun (WGS) entry which is preliminary data.</text>
</comment>
<dbReference type="SUPFAM" id="SSF57850">
    <property type="entry name" value="RING/U-box"/>
    <property type="match status" value="1"/>
</dbReference>
<feature type="compositionally biased region" description="Basic and acidic residues" evidence="1">
    <location>
        <begin position="297"/>
        <end position="306"/>
    </location>
</feature>
<keyword evidence="2" id="KW-1133">Transmembrane helix</keyword>
<gene>
    <name evidence="4" type="ORF">SmJEL517_g04669</name>
</gene>
<dbReference type="RefSeq" id="XP_031023383.1">
    <property type="nucleotide sequence ID" value="XM_031170597.1"/>
</dbReference>
<dbReference type="InterPro" id="IPR001841">
    <property type="entry name" value="Znf_RING"/>
</dbReference>
<dbReference type="SUPFAM" id="SSF103473">
    <property type="entry name" value="MFS general substrate transporter"/>
    <property type="match status" value="1"/>
</dbReference>
<keyword evidence="5" id="KW-1185">Reference proteome</keyword>
<evidence type="ECO:0000313" key="4">
    <source>
        <dbReference type="EMBL" id="TPX32121.1"/>
    </source>
</evidence>
<feature type="region of interest" description="Disordered" evidence="1">
    <location>
        <begin position="1"/>
        <end position="23"/>
    </location>
</feature>
<feature type="compositionally biased region" description="Polar residues" evidence="1">
    <location>
        <begin position="444"/>
        <end position="453"/>
    </location>
</feature>
<evidence type="ECO:0000313" key="5">
    <source>
        <dbReference type="Proteomes" id="UP000319731"/>
    </source>
</evidence>
<keyword evidence="2" id="KW-0472">Membrane</keyword>
<dbReference type="EMBL" id="QEAO01000034">
    <property type="protein sequence ID" value="TPX32121.1"/>
    <property type="molecule type" value="Genomic_DNA"/>
</dbReference>
<dbReference type="OrthoDB" id="8062037at2759"/>
<keyword evidence="2" id="KW-0812">Transmembrane</keyword>
<dbReference type="Gene3D" id="1.20.1250.20">
    <property type="entry name" value="MFS general substrate transporter like domains"/>
    <property type="match status" value="1"/>
</dbReference>
<feature type="compositionally biased region" description="Basic and acidic residues" evidence="1">
    <location>
        <begin position="330"/>
        <end position="341"/>
    </location>
</feature>
<dbReference type="Gene3D" id="3.30.40.10">
    <property type="entry name" value="Zinc/RING finger domain, C3HC4 (zinc finger)"/>
    <property type="match status" value="1"/>
</dbReference>
<evidence type="ECO:0000256" key="2">
    <source>
        <dbReference type="SAM" id="Phobius"/>
    </source>
</evidence>
<feature type="transmembrane region" description="Helical" evidence="2">
    <location>
        <begin position="107"/>
        <end position="126"/>
    </location>
</feature>
<feature type="compositionally biased region" description="Polar residues" evidence="1">
    <location>
        <begin position="1"/>
        <end position="10"/>
    </location>
</feature>